<evidence type="ECO:0000313" key="2">
    <source>
        <dbReference type="EMBL" id="WOK09612.1"/>
    </source>
</evidence>
<feature type="domain" description="AAA" evidence="1">
    <location>
        <begin position="3"/>
        <end position="171"/>
    </location>
</feature>
<reference evidence="2 3" key="1">
    <citation type="journal article" date="2023" name="Microbiol. Resour. Announc.">
        <title>Complete Genome Sequence of Imperialibacter roseus strain P4T.</title>
        <authorList>
            <person name="Tizabi D.R."/>
            <person name="Bachvaroff T."/>
            <person name="Hill R.T."/>
        </authorList>
    </citation>
    <scope>NUCLEOTIDE SEQUENCE [LARGE SCALE GENOMIC DNA]</scope>
    <source>
        <strain evidence="2 3">P4T</strain>
    </source>
</reference>
<dbReference type="Pfam" id="PF13614">
    <property type="entry name" value="AAA_31"/>
    <property type="match status" value="1"/>
</dbReference>
<dbReference type="InterPro" id="IPR025669">
    <property type="entry name" value="AAA_dom"/>
</dbReference>
<accession>A0ABZ0IYL9</accession>
<dbReference type="CDD" id="cd02042">
    <property type="entry name" value="ParAB_family"/>
    <property type="match status" value="1"/>
</dbReference>
<dbReference type="Gene3D" id="3.40.50.300">
    <property type="entry name" value="P-loop containing nucleotide triphosphate hydrolases"/>
    <property type="match status" value="1"/>
</dbReference>
<name>A0ABZ0IYL9_9BACT</name>
<dbReference type="PANTHER" id="PTHR13696">
    <property type="entry name" value="P-LOOP CONTAINING NUCLEOSIDE TRIPHOSPHATE HYDROLASE"/>
    <property type="match status" value="1"/>
</dbReference>
<dbReference type="SUPFAM" id="SSF52540">
    <property type="entry name" value="P-loop containing nucleoside triphosphate hydrolases"/>
    <property type="match status" value="1"/>
</dbReference>
<dbReference type="InterPro" id="IPR027417">
    <property type="entry name" value="P-loop_NTPase"/>
</dbReference>
<keyword evidence="3" id="KW-1185">Reference proteome</keyword>
<protein>
    <submittedName>
        <fullName evidence="2">ParA family protein</fullName>
    </submittedName>
</protein>
<dbReference type="RefSeq" id="WP_317492225.1">
    <property type="nucleotide sequence ID" value="NZ_CP136051.1"/>
</dbReference>
<evidence type="ECO:0000313" key="3">
    <source>
        <dbReference type="Proteomes" id="UP001302349"/>
    </source>
</evidence>
<proteinExistence type="predicted"/>
<dbReference type="InterPro" id="IPR050678">
    <property type="entry name" value="DNA_Partitioning_ATPase"/>
</dbReference>
<dbReference type="PANTHER" id="PTHR13696:SF99">
    <property type="entry name" value="COBYRINIC ACID AC-DIAMIDE SYNTHASE"/>
    <property type="match status" value="1"/>
</dbReference>
<dbReference type="EMBL" id="CP136051">
    <property type="protein sequence ID" value="WOK09612.1"/>
    <property type="molecule type" value="Genomic_DNA"/>
</dbReference>
<gene>
    <name evidence="2" type="ORF">RT717_13280</name>
</gene>
<evidence type="ECO:0000259" key="1">
    <source>
        <dbReference type="Pfam" id="PF13614"/>
    </source>
</evidence>
<dbReference type="Proteomes" id="UP001302349">
    <property type="component" value="Chromosome"/>
</dbReference>
<organism evidence="2 3">
    <name type="scientific">Imperialibacter roseus</name>
    <dbReference type="NCBI Taxonomy" id="1324217"/>
    <lineage>
        <taxon>Bacteria</taxon>
        <taxon>Pseudomonadati</taxon>
        <taxon>Bacteroidota</taxon>
        <taxon>Cytophagia</taxon>
        <taxon>Cytophagales</taxon>
        <taxon>Flammeovirgaceae</taxon>
        <taxon>Imperialibacter</taxon>
    </lineage>
</organism>
<sequence length="272" mass="30909">MGNTVAIYNFKGGVGKTTTALNLGYAWSRQFKVLLIDCDPQCNLSNSLGADNSTKSIYRYIKDLLHDNLPESIEAQEVTPYMHLLPGDYLMTEMESNSRFISFGPNIVQKLGYVLRKDYDIVIMDMPTHFGGLVKSMLTDVDSILIPALADSFSIDGIKKLLTFLYTVERKRPLNILGIYFNMYKQSLIHHREKYAEAMTEFEDLMLESTVSNSIKVSEAIDIGKSMNRVNPDNKSAIDFLKLSDELMAKFNNTFLSSKFISEEFLENIKTR</sequence>